<dbReference type="AlphaFoldDB" id="A0A7C4KZH7"/>
<comment type="caution">
    <text evidence="3">The sequence shown here is derived from an EMBL/GenBank/DDBJ whole genome shotgun (WGS) entry which is preliminary data.</text>
</comment>
<dbReference type="Pfam" id="PF12158">
    <property type="entry name" value="DUF3592"/>
    <property type="match status" value="1"/>
</dbReference>
<reference evidence="3" key="1">
    <citation type="journal article" date="2020" name="mSystems">
        <title>Genome- and Community-Level Interaction Insights into Carbon Utilization and Element Cycling Functions of Hydrothermarchaeota in Hydrothermal Sediment.</title>
        <authorList>
            <person name="Zhou Z."/>
            <person name="Liu Y."/>
            <person name="Xu W."/>
            <person name="Pan J."/>
            <person name="Luo Z.H."/>
            <person name="Li M."/>
        </authorList>
    </citation>
    <scope>NUCLEOTIDE SEQUENCE [LARGE SCALE GENOMIC DNA]</scope>
    <source>
        <strain evidence="3">SpSt-556</strain>
    </source>
</reference>
<evidence type="ECO:0000313" key="3">
    <source>
        <dbReference type="EMBL" id="HGS87137.1"/>
    </source>
</evidence>
<dbReference type="InterPro" id="IPR021994">
    <property type="entry name" value="DUF3592"/>
</dbReference>
<dbReference type="EMBL" id="DSXR01000057">
    <property type="protein sequence ID" value="HGS87137.1"/>
    <property type="molecule type" value="Genomic_DNA"/>
</dbReference>
<sequence length="173" mass="18938">MGSMLFGVVCIGALFLIFAAIGVWLILRYQQNKQKAQQSVNWPTTSGRVIESRISEHESEDEDGHTTSTFAPVVRFEYQVEGVTYTSDRMGVGSKIAISNRKKVEQQITGYPEGKLVRVYYNPQNPAEAVLETRLISKAELVAGIILIVVGLSILCLGVGGILLSSLSNTRGF</sequence>
<protein>
    <submittedName>
        <fullName evidence="3">DUF3592 domain-containing protein</fullName>
    </submittedName>
</protein>
<feature type="domain" description="DUF3592" evidence="2">
    <location>
        <begin position="45"/>
        <end position="134"/>
    </location>
</feature>
<organism evidence="3">
    <name type="scientific">Bellilinea caldifistulae</name>
    <dbReference type="NCBI Taxonomy" id="360411"/>
    <lineage>
        <taxon>Bacteria</taxon>
        <taxon>Bacillati</taxon>
        <taxon>Chloroflexota</taxon>
        <taxon>Anaerolineae</taxon>
        <taxon>Anaerolineales</taxon>
        <taxon>Anaerolineaceae</taxon>
        <taxon>Bellilinea</taxon>
    </lineage>
</organism>
<name>A0A7C4KZH7_9CHLR</name>
<evidence type="ECO:0000256" key="1">
    <source>
        <dbReference type="SAM" id="Phobius"/>
    </source>
</evidence>
<accession>A0A7C4KZH7</accession>
<evidence type="ECO:0000259" key="2">
    <source>
        <dbReference type="Pfam" id="PF12158"/>
    </source>
</evidence>
<feature type="transmembrane region" description="Helical" evidence="1">
    <location>
        <begin position="141"/>
        <end position="164"/>
    </location>
</feature>
<keyword evidence="1" id="KW-1133">Transmembrane helix</keyword>
<feature type="transmembrane region" description="Helical" evidence="1">
    <location>
        <begin position="6"/>
        <end position="27"/>
    </location>
</feature>
<gene>
    <name evidence="3" type="ORF">ENT17_05900</name>
</gene>
<keyword evidence="1" id="KW-0472">Membrane</keyword>
<keyword evidence="1" id="KW-0812">Transmembrane</keyword>
<proteinExistence type="predicted"/>